<feature type="compositionally biased region" description="Basic and acidic residues" evidence="4">
    <location>
        <begin position="17"/>
        <end position="30"/>
    </location>
</feature>
<accession>A0A8J5T4S9</accession>
<dbReference type="PANTHER" id="PTHR19411">
    <property type="entry name" value="PROTEIN BUD31-RELATED"/>
    <property type="match status" value="1"/>
</dbReference>
<dbReference type="AlphaFoldDB" id="A0A8J5T4S9"/>
<dbReference type="Pfam" id="PF01125">
    <property type="entry name" value="BUD31"/>
    <property type="match status" value="1"/>
</dbReference>
<comment type="subcellular location">
    <subcellularLocation>
        <location evidence="1">Nucleus</location>
    </subcellularLocation>
</comment>
<dbReference type="GO" id="GO:0000398">
    <property type="term" value="P:mRNA splicing, via spliceosome"/>
    <property type="evidence" value="ECO:0007669"/>
    <property type="project" value="TreeGrafter"/>
</dbReference>
<comment type="similarity">
    <text evidence="2">Belongs to the BUD31 (G10) family.</text>
</comment>
<comment type="caution">
    <text evidence="5">The sequence shown here is derived from an EMBL/GenBank/DDBJ whole genome shotgun (WGS) entry which is preliminary data.</text>
</comment>
<dbReference type="PROSITE" id="PS00998">
    <property type="entry name" value="G10_2"/>
    <property type="match status" value="1"/>
</dbReference>
<dbReference type="InterPro" id="IPR001748">
    <property type="entry name" value="BUD31"/>
</dbReference>
<dbReference type="PROSITE" id="PS00997">
    <property type="entry name" value="G10_1"/>
    <property type="match status" value="1"/>
</dbReference>
<evidence type="ECO:0000313" key="6">
    <source>
        <dbReference type="Proteomes" id="UP000729402"/>
    </source>
</evidence>
<dbReference type="Proteomes" id="UP000729402">
    <property type="component" value="Unassembled WGS sequence"/>
</dbReference>
<feature type="compositionally biased region" description="Low complexity" evidence="4">
    <location>
        <begin position="86"/>
        <end position="96"/>
    </location>
</feature>
<dbReference type="EMBL" id="JAAALK010000284">
    <property type="protein sequence ID" value="KAG8068484.1"/>
    <property type="molecule type" value="Genomic_DNA"/>
</dbReference>
<dbReference type="GO" id="GO:0005681">
    <property type="term" value="C:spliceosomal complex"/>
    <property type="evidence" value="ECO:0007669"/>
    <property type="project" value="TreeGrafter"/>
</dbReference>
<evidence type="ECO:0000256" key="3">
    <source>
        <dbReference type="ARBA" id="ARBA00023242"/>
    </source>
</evidence>
<evidence type="ECO:0000256" key="2">
    <source>
        <dbReference type="ARBA" id="ARBA00005287"/>
    </source>
</evidence>
<evidence type="ECO:0000256" key="4">
    <source>
        <dbReference type="SAM" id="MobiDB-lite"/>
    </source>
</evidence>
<name>A0A8J5T4S9_ZIZPA</name>
<gene>
    <name evidence="5" type="ORF">GUJ93_ZPchr0005g14568</name>
</gene>
<dbReference type="OrthoDB" id="277109at2759"/>
<keyword evidence="6" id="KW-1185">Reference proteome</keyword>
<reference evidence="5" key="1">
    <citation type="journal article" date="2021" name="bioRxiv">
        <title>Whole Genome Assembly and Annotation of Northern Wild Rice, Zizania palustris L., Supports a Whole Genome Duplication in the Zizania Genus.</title>
        <authorList>
            <person name="Haas M."/>
            <person name="Kono T."/>
            <person name="Macchietto M."/>
            <person name="Millas R."/>
            <person name="McGilp L."/>
            <person name="Shao M."/>
            <person name="Duquette J."/>
            <person name="Hirsch C.N."/>
            <person name="Kimball J."/>
        </authorList>
    </citation>
    <scope>NUCLEOTIDE SEQUENCE</scope>
    <source>
        <tissue evidence="5">Fresh leaf tissue</tissue>
    </source>
</reference>
<organism evidence="5 6">
    <name type="scientific">Zizania palustris</name>
    <name type="common">Northern wild rice</name>
    <dbReference type="NCBI Taxonomy" id="103762"/>
    <lineage>
        <taxon>Eukaryota</taxon>
        <taxon>Viridiplantae</taxon>
        <taxon>Streptophyta</taxon>
        <taxon>Embryophyta</taxon>
        <taxon>Tracheophyta</taxon>
        <taxon>Spermatophyta</taxon>
        <taxon>Magnoliopsida</taxon>
        <taxon>Liliopsida</taxon>
        <taxon>Poales</taxon>
        <taxon>Poaceae</taxon>
        <taxon>BOP clade</taxon>
        <taxon>Oryzoideae</taxon>
        <taxon>Oryzeae</taxon>
        <taxon>Zizaniinae</taxon>
        <taxon>Zizania</taxon>
    </lineage>
</organism>
<evidence type="ECO:0000313" key="5">
    <source>
        <dbReference type="EMBL" id="KAG8068484.1"/>
    </source>
</evidence>
<feature type="compositionally biased region" description="Basic and acidic residues" evidence="4">
    <location>
        <begin position="38"/>
        <end position="48"/>
    </location>
</feature>
<dbReference type="PANTHER" id="PTHR19411:SF0">
    <property type="entry name" value="PROTEIN BUD31 HOMOLOG"/>
    <property type="match status" value="1"/>
</dbReference>
<reference evidence="5" key="2">
    <citation type="submission" date="2021-02" db="EMBL/GenBank/DDBJ databases">
        <authorList>
            <person name="Kimball J.A."/>
            <person name="Haas M.W."/>
            <person name="Macchietto M."/>
            <person name="Kono T."/>
            <person name="Duquette J."/>
            <person name="Shao M."/>
        </authorList>
    </citation>
    <scope>NUCLEOTIDE SEQUENCE</scope>
    <source>
        <tissue evidence="5">Fresh leaf tissue</tissue>
    </source>
</reference>
<sequence>MKTSEATLWKEMPGAALRHEDIEGHPERGCRRPPSSRRTPEAILREQEVGGPLPSTRSSEAKESVSQKRTGRSYEGAGSRSSMPCQAAQAAPDTAATLSEPDLLRGILLSEAASNATARGIRTQIPFRWLVRRDDMPKIKTSRVKYPEGWELIEPTLRDLEAKMREAENDTHDGKRKCEALWPIFRISHQKSRYIYDLHYRRKEISKELYEFCLDQGYADKNLIAKWKKPGYERLCCLRCIQTRDHNFATTCVCRVPKHLREEKVIECVHCGCKGCASGD</sequence>
<proteinExistence type="inferred from homology"/>
<dbReference type="InterPro" id="IPR018230">
    <property type="entry name" value="BUD31/G10-rel_CS"/>
</dbReference>
<evidence type="ECO:0000256" key="1">
    <source>
        <dbReference type="ARBA" id="ARBA00004123"/>
    </source>
</evidence>
<keyword evidence="3" id="KW-0539">Nucleus</keyword>
<protein>
    <submittedName>
        <fullName evidence="5">Uncharacterized protein</fullName>
    </submittedName>
</protein>
<feature type="region of interest" description="Disordered" evidence="4">
    <location>
        <begin position="1"/>
        <end position="96"/>
    </location>
</feature>